<gene>
    <name evidence="1" type="ORF">GV832_15390</name>
</gene>
<sequence>MKQHISRIVPILAVFVVSLMALGATVGVAVLAHEGTRRVAVFATSETWLAVRESGLPVVKLALGGMLIVVDGVAAPEALERLRAGTPFLLDASLIPGCESPGQGPDMKVRS</sequence>
<name>A0AAE4YAD8_9RHOB</name>
<dbReference type="Proteomes" id="UP001193501">
    <property type="component" value="Unassembled WGS sequence"/>
</dbReference>
<reference evidence="1" key="1">
    <citation type="submission" date="2020-01" db="EMBL/GenBank/DDBJ databases">
        <authorList>
            <person name="Chen W.-M."/>
        </authorList>
    </citation>
    <scope>NUCLEOTIDE SEQUENCE</scope>
    <source>
        <strain evidence="1">CYK-10</strain>
    </source>
</reference>
<accession>A0AAE4YAD8</accession>
<dbReference type="RefSeq" id="WP_168775792.1">
    <property type="nucleotide sequence ID" value="NZ_JAABNR010000015.1"/>
</dbReference>
<proteinExistence type="predicted"/>
<protein>
    <submittedName>
        <fullName evidence="1">Uncharacterized protein</fullName>
    </submittedName>
</protein>
<keyword evidence="2" id="KW-1185">Reference proteome</keyword>
<evidence type="ECO:0000313" key="1">
    <source>
        <dbReference type="EMBL" id="NBZ88977.1"/>
    </source>
</evidence>
<dbReference type="EMBL" id="JAABNR010000015">
    <property type="protein sequence ID" value="NBZ88977.1"/>
    <property type="molecule type" value="Genomic_DNA"/>
</dbReference>
<evidence type="ECO:0000313" key="2">
    <source>
        <dbReference type="Proteomes" id="UP001193501"/>
    </source>
</evidence>
<organism evidence="1 2">
    <name type="scientific">Stagnihabitans tardus</name>
    <dbReference type="NCBI Taxonomy" id="2699202"/>
    <lineage>
        <taxon>Bacteria</taxon>
        <taxon>Pseudomonadati</taxon>
        <taxon>Pseudomonadota</taxon>
        <taxon>Alphaproteobacteria</taxon>
        <taxon>Rhodobacterales</taxon>
        <taxon>Paracoccaceae</taxon>
        <taxon>Stagnihabitans</taxon>
    </lineage>
</organism>
<comment type="caution">
    <text evidence="1">The sequence shown here is derived from an EMBL/GenBank/DDBJ whole genome shotgun (WGS) entry which is preliminary data.</text>
</comment>
<dbReference type="AlphaFoldDB" id="A0AAE4YAD8"/>